<accession>A0A0L6UZ38</accession>
<organism evidence="2 3">
    <name type="scientific">Puccinia sorghi</name>
    <dbReference type="NCBI Taxonomy" id="27349"/>
    <lineage>
        <taxon>Eukaryota</taxon>
        <taxon>Fungi</taxon>
        <taxon>Dikarya</taxon>
        <taxon>Basidiomycota</taxon>
        <taxon>Pucciniomycotina</taxon>
        <taxon>Pucciniomycetes</taxon>
        <taxon>Pucciniales</taxon>
        <taxon>Pucciniaceae</taxon>
        <taxon>Puccinia</taxon>
    </lineage>
</organism>
<sequence length="149" mass="16594">MADAGANIRSPDPTVRSNDSTRNDGFCQAMLKAALDTTPQLTDKNYSVWKDKMSGLLELRGVLDALESPVTALTTNKNVELKLLLISKMDSVTQNNVINADNRNLAKEIWKSIKERFVSSQASNCARIFNNFLYLSFKEDAVDSFITEV</sequence>
<evidence type="ECO:0000313" key="3">
    <source>
        <dbReference type="Proteomes" id="UP000037035"/>
    </source>
</evidence>
<proteinExistence type="predicted"/>
<evidence type="ECO:0000313" key="2">
    <source>
        <dbReference type="EMBL" id="KNZ53816.1"/>
    </source>
</evidence>
<dbReference type="OrthoDB" id="7691805at2759"/>
<evidence type="ECO:0008006" key="4">
    <source>
        <dbReference type="Google" id="ProtNLM"/>
    </source>
</evidence>
<evidence type="ECO:0000256" key="1">
    <source>
        <dbReference type="SAM" id="MobiDB-lite"/>
    </source>
</evidence>
<dbReference type="Proteomes" id="UP000037035">
    <property type="component" value="Unassembled WGS sequence"/>
</dbReference>
<name>A0A0L6UZ38_9BASI</name>
<dbReference type="AlphaFoldDB" id="A0A0L6UZ38"/>
<feature type="region of interest" description="Disordered" evidence="1">
    <location>
        <begin position="1"/>
        <end position="22"/>
    </location>
</feature>
<comment type="caution">
    <text evidence="2">The sequence shown here is derived from an EMBL/GenBank/DDBJ whole genome shotgun (WGS) entry which is preliminary data.</text>
</comment>
<protein>
    <recommendedName>
        <fullName evidence="4">DUF4219 domain-containing protein</fullName>
    </recommendedName>
</protein>
<reference evidence="2 3" key="1">
    <citation type="submission" date="2015-08" db="EMBL/GenBank/DDBJ databases">
        <title>Next Generation Sequencing and Analysis of the Genome of Puccinia sorghi L Schw, the Causal Agent of Maize Common Rust.</title>
        <authorList>
            <person name="Rochi L."/>
            <person name="Burguener G."/>
            <person name="Darino M."/>
            <person name="Turjanski A."/>
            <person name="Kreff E."/>
            <person name="Dieguez M.J."/>
            <person name="Sacco F."/>
        </authorList>
    </citation>
    <scope>NUCLEOTIDE SEQUENCE [LARGE SCALE GENOMIC DNA]</scope>
    <source>
        <strain evidence="2 3">RO10H11247</strain>
    </source>
</reference>
<dbReference type="VEuPathDB" id="FungiDB:VP01_3129g4"/>
<gene>
    <name evidence="2" type="ORF">VP01_3129g4</name>
</gene>
<keyword evidence="3" id="KW-1185">Reference proteome</keyword>
<dbReference type="EMBL" id="LAVV01008090">
    <property type="protein sequence ID" value="KNZ53816.1"/>
    <property type="molecule type" value="Genomic_DNA"/>
</dbReference>